<reference evidence="1 2" key="1">
    <citation type="submission" date="2017-03" db="EMBL/GenBank/DDBJ databases">
        <authorList>
            <person name="Afonso C.L."/>
            <person name="Miller P.J."/>
            <person name="Scott M.A."/>
            <person name="Spackman E."/>
            <person name="Goraichik I."/>
            <person name="Dimitrov K.M."/>
            <person name="Suarez D.L."/>
            <person name="Swayne D.E."/>
        </authorList>
    </citation>
    <scope>NUCLEOTIDE SEQUENCE [LARGE SCALE GENOMIC DNA]</scope>
    <source>
        <strain evidence="1 2">ATCC 9172</strain>
    </source>
</reference>
<evidence type="ECO:0000313" key="2">
    <source>
        <dbReference type="Proteomes" id="UP000234641"/>
    </source>
</evidence>
<protein>
    <submittedName>
        <fullName evidence="1">Uncharacterized protein</fullName>
    </submittedName>
</protein>
<proteinExistence type="predicted"/>
<dbReference type="RefSeq" id="WP_101554326.1">
    <property type="nucleotide sequence ID" value="NZ_FXYY01000005.1"/>
</dbReference>
<dbReference type="EMBL" id="FXYY01000005">
    <property type="protein sequence ID" value="SMX76873.1"/>
    <property type="molecule type" value="Genomic_DNA"/>
</dbReference>
<evidence type="ECO:0000313" key="1">
    <source>
        <dbReference type="EMBL" id="SMX76873.1"/>
    </source>
</evidence>
<dbReference type="AlphaFoldDB" id="A0A2H1INX5"/>
<accession>A0A2H1INX5</accession>
<dbReference type="Proteomes" id="UP000234641">
    <property type="component" value="Unassembled WGS sequence"/>
</dbReference>
<organism evidence="1 2">
    <name type="scientific">Brevibacterium linens ATCC 9172</name>
    <dbReference type="NCBI Taxonomy" id="1255617"/>
    <lineage>
        <taxon>Bacteria</taxon>
        <taxon>Bacillati</taxon>
        <taxon>Actinomycetota</taxon>
        <taxon>Actinomycetes</taxon>
        <taxon>Micrococcales</taxon>
        <taxon>Brevibacteriaceae</taxon>
        <taxon>Brevibacterium</taxon>
    </lineage>
</organism>
<name>A0A2H1INX5_BRELN</name>
<sequence length="437" mass="48368">MTADDEPPTLHDDRLSAEDLLASPRGRSLVFGLALIGRDDEFDEEGEPLTEGARALSEARHDVFIAGFLADKEQGAAVAMYLGEGDSEPESGDVTAQDVAATLRRVTPLRPTQIDLENEMAEVISGAMYWQPPHGADQIAAAPEVREALRPFAEMLISTGLLDVWTAPLHPGNQWALAWDDADHRSGLPAVFDRPLGPVDSTAAPAITLTDLYPPLEGDGARLSWRLEEWLADVLTTETEYRHDFAKNPYEEVSGEWWSTPPFGLWSSTGTWPDGTPIGVELVEDDFGLERARACRLKLRPDARIAEIRGPEDWADLCRRYPLDVTAQRRQVWFEATSRKGRWVIPDWSRVAEEFDGVHVGLSGYLRTAGAVIDVTEGRLGEEAETVPTAGNTDDRTASLVAGWHPDTTFWLNNVIEAVTEVAEWRYDGDADRWVRG</sequence>
<gene>
    <name evidence="1" type="ORF">BLIN9172_01307</name>
</gene>